<proteinExistence type="predicted"/>
<dbReference type="Pfam" id="PF19519">
    <property type="entry name" value="DUF6051"/>
    <property type="match status" value="1"/>
</dbReference>
<evidence type="ECO:0000313" key="1">
    <source>
        <dbReference type="EMBL" id="QEC73443.1"/>
    </source>
</evidence>
<dbReference type="KEGG" id="agi:FSB73_19065"/>
<reference evidence="1 2" key="1">
    <citation type="journal article" date="2017" name="Int. J. Syst. Evol. Microbiol.">
        <title>Arachidicoccus ginsenosidivorans sp. nov., with ginsenoside-converting activity isolated from ginseng cultivating soil.</title>
        <authorList>
            <person name="Siddiqi M.Z."/>
            <person name="Aslam Z."/>
            <person name="Im W.T."/>
        </authorList>
    </citation>
    <scope>NUCLEOTIDE SEQUENCE [LARGE SCALE GENOMIC DNA]</scope>
    <source>
        <strain evidence="1 2">Gsoil 809</strain>
    </source>
</reference>
<evidence type="ECO:0008006" key="3">
    <source>
        <dbReference type="Google" id="ProtNLM"/>
    </source>
</evidence>
<dbReference type="AlphaFoldDB" id="A0A5B8VQB9"/>
<evidence type="ECO:0000313" key="2">
    <source>
        <dbReference type="Proteomes" id="UP000321291"/>
    </source>
</evidence>
<keyword evidence="2" id="KW-1185">Reference proteome</keyword>
<accession>A0A5B8VQB9</accession>
<dbReference type="EMBL" id="CP042434">
    <property type="protein sequence ID" value="QEC73443.1"/>
    <property type="molecule type" value="Genomic_DNA"/>
</dbReference>
<dbReference type="InterPro" id="IPR046114">
    <property type="entry name" value="DUF6051"/>
</dbReference>
<dbReference type="Proteomes" id="UP000321291">
    <property type="component" value="Chromosome"/>
</dbReference>
<name>A0A5B8VQB9_9BACT</name>
<dbReference type="InterPro" id="IPR029058">
    <property type="entry name" value="AB_hydrolase_fold"/>
</dbReference>
<organism evidence="1 2">
    <name type="scientific">Arachidicoccus ginsenosidivorans</name>
    <dbReference type="NCBI Taxonomy" id="496057"/>
    <lineage>
        <taxon>Bacteria</taxon>
        <taxon>Pseudomonadati</taxon>
        <taxon>Bacteroidota</taxon>
        <taxon>Chitinophagia</taxon>
        <taxon>Chitinophagales</taxon>
        <taxon>Chitinophagaceae</taxon>
        <taxon>Arachidicoccus</taxon>
    </lineage>
</organism>
<sequence length="428" mass="49515">MEEFMDYQSLYYQIKALMKAGGGKDETLGICLKKYPFTSPGAQILPGKDHYYCPRHERLFDETKTADILAKEATEHHYNLHPLKMKDSTIEENKYFDYFILHPLEKTSDGLNKGVILLFHGLNEKSWDKYLPWAVRLVQLTGKSVVLFPIAFHMNRAHKSWSDIKSMHEIALIRQQNHPGFSNISAVNTAISIRLGNQPDRLFWSGLQTYQDISQFIKKIKKEQIEGIDPEASIDFFAYSIGAFFSLILLMANPYGYFSHTKLFAFCGGTTLDRSFPISKYILDSNAGQTLNSYFSEQLHNHFQGSERLAHYMDHHEGENVFKLMLHYNLYKELREAKMATIHNQVMAVPLKKDTIIPPVEVLSTLKGDYRDIPTRVEPMDFDYPYDHVHPFSLMEKYRSKTGKDFEELMHKAADFLERGEHASPFNA</sequence>
<gene>
    <name evidence="1" type="ORF">FSB73_19065</name>
</gene>
<dbReference type="SUPFAM" id="SSF53474">
    <property type="entry name" value="alpha/beta-Hydrolases"/>
    <property type="match status" value="1"/>
</dbReference>
<protein>
    <recommendedName>
        <fullName evidence="3">Alpha/beta hydrolase</fullName>
    </recommendedName>
</protein>